<dbReference type="Pfam" id="PF03770">
    <property type="entry name" value="IPK"/>
    <property type="match status" value="1"/>
</dbReference>
<dbReference type="GO" id="GO:0008440">
    <property type="term" value="F:inositol-1,4,5-trisphosphate 3-kinase activity"/>
    <property type="evidence" value="ECO:0007669"/>
    <property type="project" value="TreeGrafter"/>
</dbReference>
<feature type="compositionally biased region" description="Polar residues" evidence="5">
    <location>
        <begin position="28"/>
        <end position="37"/>
    </location>
</feature>
<dbReference type="OMA" id="CENAHEN"/>
<dbReference type="InParanoid" id="D3BML6"/>
<dbReference type="GO" id="GO:0051765">
    <property type="term" value="F:inositol tetrakisphosphate kinase activity"/>
    <property type="evidence" value="ECO:0007669"/>
    <property type="project" value="TreeGrafter"/>
</dbReference>
<evidence type="ECO:0000256" key="1">
    <source>
        <dbReference type="ARBA" id="ARBA00007374"/>
    </source>
</evidence>
<evidence type="ECO:0000256" key="3">
    <source>
        <dbReference type="ARBA" id="ARBA00022777"/>
    </source>
</evidence>
<dbReference type="STRING" id="670386.D3BML6"/>
<name>D3BML6_HETP5</name>
<evidence type="ECO:0000256" key="2">
    <source>
        <dbReference type="ARBA" id="ARBA00022679"/>
    </source>
</evidence>
<gene>
    <name evidence="6" type="ORF">PPL_12438</name>
</gene>
<dbReference type="GO" id="GO:0032958">
    <property type="term" value="P:inositol phosphate biosynthetic process"/>
    <property type="evidence" value="ECO:0007669"/>
    <property type="project" value="InterPro"/>
</dbReference>
<dbReference type="Gene3D" id="3.30.470.160">
    <property type="entry name" value="Inositol polyphosphate kinase"/>
    <property type="match status" value="1"/>
</dbReference>
<evidence type="ECO:0000313" key="6">
    <source>
        <dbReference type="EMBL" id="EFA77228.1"/>
    </source>
</evidence>
<reference evidence="6 7" key="1">
    <citation type="journal article" date="2011" name="Genome Res.">
        <title>Phylogeny-wide analysis of social amoeba genomes highlights ancient origins for complex intercellular communication.</title>
        <authorList>
            <person name="Heidel A.J."/>
            <person name="Lawal H.M."/>
            <person name="Felder M."/>
            <person name="Schilde C."/>
            <person name="Helps N.R."/>
            <person name="Tunggal B."/>
            <person name="Rivero F."/>
            <person name="John U."/>
            <person name="Schleicher M."/>
            <person name="Eichinger L."/>
            <person name="Platzer M."/>
            <person name="Noegel A.A."/>
            <person name="Schaap P."/>
            <person name="Gloeckner G."/>
        </authorList>
    </citation>
    <scope>NUCLEOTIDE SEQUENCE [LARGE SCALE GENOMIC DNA]</scope>
    <source>
        <strain evidence="7">ATCC 26659 / Pp 5 / PN500</strain>
    </source>
</reference>
<comment type="similarity">
    <text evidence="1 4">Belongs to the inositol phosphokinase (IPK) family.</text>
</comment>
<dbReference type="RefSeq" id="XP_020429357.1">
    <property type="nucleotide sequence ID" value="XM_020583170.1"/>
</dbReference>
<organism evidence="6 7">
    <name type="scientific">Heterostelium pallidum (strain ATCC 26659 / Pp 5 / PN500)</name>
    <name type="common">Cellular slime mold</name>
    <name type="synonym">Polysphondylium pallidum</name>
    <dbReference type="NCBI Taxonomy" id="670386"/>
    <lineage>
        <taxon>Eukaryota</taxon>
        <taxon>Amoebozoa</taxon>
        <taxon>Evosea</taxon>
        <taxon>Eumycetozoa</taxon>
        <taxon>Dictyostelia</taxon>
        <taxon>Acytosteliales</taxon>
        <taxon>Acytosteliaceae</taxon>
        <taxon>Heterostelium</taxon>
    </lineage>
</organism>
<dbReference type="GO" id="GO:0005737">
    <property type="term" value="C:cytoplasm"/>
    <property type="evidence" value="ECO:0007669"/>
    <property type="project" value="TreeGrafter"/>
</dbReference>
<dbReference type="GeneID" id="31367905"/>
<dbReference type="GO" id="GO:0005634">
    <property type="term" value="C:nucleus"/>
    <property type="evidence" value="ECO:0007669"/>
    <property type="project" value="TreeGrafter"/>
</dbReference>
<dbReference type="FunCoup" id="D3BML6">
    <property type="interactions" value="152"/>
</dbReference>
<sequence length="384" mass="43402">MASLINFTAPESPIHKTQVENNNNNNNMSDYQQSNDIVSSSTTASTVNNNKIGSGGSSNSNSSVSINNNNNSSDRFHVVAGSTPFVRAKEHGKVYKEATKRERDFYEMVQSSRSSLPIYQLIPRYYGVYNSYIILEDLTSGYSKPCIMDIKLGLTHHDLDLDILYPKPIENHESLEEQQLIARLKAQTHITKRNKSWLVSKYITTPLLGFCLCGYQKYNNNKKEFEKVTKEQGRYLNLTTIREKLLEFFHTGSNLRSDAIECLSQKLTSFKDYFENNPEFKFRSTSLLLIYEGDDSAQQSKCDIRLIDFAHATTFPPHLQAFSSELSVYTPEASCEDKDNTENCNNNDSCNGFFPIDGGYLFGVSNLLNIITSLSSETSQSSNQ</sequence>
<feature type="region of interest" description="Disordered" evidence="5">
    <location>
        <begin position="1"/>
        <end position="72"/>
    </location>
</feature>
<dbReference type="InterPro" id="IPR005522">
    <property type="entry name" value="IPK"/>
</dbReference>
<accession>D3BML6</accession>
<dbReference type="EC" id="2.7.-.-" evidence="4"/>
<keyword evidence="7" id="KW-1185">Reference proteome</keyword>
<dbReference type="PANTHER" id="PTHR12400:SF107">
    <property type="entry name" value="KINASE"/>
    <property type="match status" value="1"/>
</dbReference>
<dbReference type="PANTHER" id="PTHR12400">
    <property type="entry name" value="INOSITOL POLYPHOSPHATE KINASE"/>
    <property type="match status" value="1"/>
</dbReference>
<keyword evidence="2 4" id="KW-0808">Transferase</keyword>
<keyword evidence="3 4" id="KW-0418">Kinase</keyword>
<proteinExistence type="inferred from homology"/>
<dbReference type="InterPro" id="IPR038286">
    <property type="entry name" value="IPK_sf"/>
</dbReference>
<dbReference type="Proteomes" id="UP000001396">
    <property type="component" value="Unassembled WGS sequence"/>
</dbReference>
<evidence type="ECO:0000256" key="4">
    <source>
        <dbReference type="RuleBase" id="RU363090"/>
    </source>
</evidence>
<feature type="compositionally biased region" description="Low complexity" evidence="5">
    <location>
        <begin position="38"/>
        <end position="72"/>
    </location>
</feature>
<evidence type="ECO:0000313" key="7">
    <source>
        <dbReference type="Proteomes" id="UP000001396"/>
    </source>
</evidence>
<evidence type="ECO:0000256" key="5">
    <source>
        <dbReference type="SAM" id="MobiDB-lite"/>
    </source>
</evidence>
<protein>
    <recommendedName>
        <fullName evidence="4">Kinase</fullName>
        <ecNumber evidence="4">2.7.-.-</ecNumber>
    </recommendedName>
</protein>
<comment type="caution">
    <text evidence="6">The sequence shown here is derived from an EMBL/GenBank/DDBJ whole genome shotgun (WGS) entry which is preliminary data.</text>
</comment>
<dbReference type="AlphaFoldDB" id="D3BML6"/>
<dbReference type="EMBL" id="ADBJ01000043">
    <property type="protein sequence ID" value="EFA77228.1"/>
    <property type="molecule type" value="Genomic_DNA"/>
</dbReference>
<dbReference type="SUPFAM" id="SSF56104">
    <property type="entry name" value="SAICAR synthase-like"/>
    <property type="match status" value="1"/>
</dbReference>